<dbReference type="PANTHER" id="PTHR30146">
    <property type="entry name" value="LACI-RELATED TRANSCRIPTIONAL REPRESSOR"/>
    <property type="match status" value="1"/>
</dbReference>
<sequence>MLNQDSVQKELKYVRLMEDLKGKILSGEIRMGDKLPSENELSSEYHISRQTVRKALSILENAGYVYAEHGRGTFCSKPAHRNRNSKNIAVVTTYLSDYIFPRVIKGIDTVLTKAGYSIILKNTKNSRSQEANCLKELLEKDIDGIIIEPSKSQIYCNHMDLYEKLEEYQIPYVFIQGCFSKMRDKPQVLMDDCKGGYMITKYLIEMGHKNIIGVFKSDDIQGQNRHKGYVLALQEADILYDPDKVIWFYTEDRKVHAYESIYHMAVNDYPMDAVVCYNDQIAVKVIQGLNDAGFKVPENVSVTGYDNSYIASNNGLKLTTIVHPQEKLGEMAAELMLDLIKCGEETGNNRKILIEPEIVIGNSTCKKTTCNDKHTSYTI</sequence>
<dbReference type="SUPFAM" id="SSF53822">
    <property type="entry name" value="Periplasmic binding protein-like I"/>
    <property type="match status" value="1"/>
</dbReference>
<evidence type="ECO:0000313" key="5">
    <source>
        <dbReference type="EMBL" id="RKI92020.1"/>
    </source>
</evidence>
<evidence type="ECO:0000256" key="3">
    <source>
        <dbReference type="ARBA" id="ARBA00023163"/>
    </source>
</evidence>
<dbReference type="Pfam" id="PF13377">
    <property type="entry name" value="Peripla_BP_3"/>
    <property type="match status" value="1"/>
</dbReference>
<evidence type="ECO:0000313" key="6">
    <source>
        <dbReference type="Proteomes" id="UP000280696"/>
    </source>
</evidence>
<evidence type="ECO:0000259" key="4">
    <source>
        <dbReference type="PROSITE" id="PS50949"/>
    </source>
</evidence>
<dbReference type="InterPro" id="IPR036390">
    <property type="entry name" value="WH_DNA-bd_sf"/>
</dbReference>
<proteinExistence type="predicted"/>
<keyword evidence="1" id="KW-0805">Transcription regulation</keyword>
<dbReference type="GO" id="GO:0003700">
    <property type="term" value="F:DNA-binding transcription factor activity"/>
    <property type="evidence" value="ECO:0007669"/>
    <property type="project" value="InterPro"/>
</dbReference>
<name>A0A3A9AKB0_9FIRM</name>
<dbReference type="SMART" id="SM00345">
    <property type="entry name" value="HTH_GNTR"/>
    <property type="match status" value="1"/>
</dbReference>
<organism evidence="5 6">
    <name type="scientific">Parablautia intestinalis</name>
    <dbReference type="NCBI Taxonomy" id="2320100"/>
    <lineage>
        <taxon>Bacteria</taxon>
        <taxon>Bacillati</taxon>
        <taxon>Bacillota</taxon>
        <taxon>Clostridia</taxon>
        <taxon>Lachnospirales</taxon>
        <taxon>Lachnospiraceae</taxon>
        <taxon>Parablautia</taxon>
    </lineage>
</organism>
<evidence type="ECO:0000256" key="1">
    <source>
        <dbReference type="ARBA" id="ARBA00023015"/>
    </source>
</evidence>
<dbReference type="PRINTS" id="PR00035">
    <property type="entry name" value="HTHGNTR"/>
</dbReference>
<gene>
    <name evidence="5" type="ORF">D7V94_08050</name>
</gene>
<feature type="domain" description="HTH gntR-type" evidence="4">
    <location>
        <begin position="10"/>
        <end position="78"/>
    </location>
</feature>
<comment type="caution">
    <text evidence="5">The sequence shown here is derived from an EMBL/GenBank/DDBJ whole genome shotgun (WGS) entry which is preliminary data.</text>
</comment>
<dbReference type="SUPFAM" id="SSF46785">
    <property type="entry name" value="Winged helix' DNA-binding domain"/>
    <property type="match status" value="1"/>
</dbReference>
<accession>A0A3A9AKB0</accession>
<keyword evidence="3" id="KW-0804">Transcription</keyword>
<dbReference type="InterPro" id="IPR000524">
    <property type="entry name" value="Tscrpt_reg_HTH_GntR"/>
</dbReference>
<dbReference type="OrthoDB" id="9813468at2"/>
<dbReference type="PROSITE" id="PS50949">
    <property type="entry name" value="HTH_GNTR"/>
    <property type="match status" value="1"/>
</dbReference>
<dbReference type="Gene3D" id="3.40.50.2300">
    <property type="match status" value="2"/>
</dbReference>
<dbReference type="Proteomes" id="UP000280696">
    <property type="component" value="Unassembled WGS sequence"/>
</dbReference>
<dbReference type="GO" id="GO:0000976">
    <property type="term" value="F:transcription cis-regulatory region binding"/>
    <property type="evidence" value="ECO:0007669"/>
    <property type="project" value="TreeGrafter"/>
</dbReference>
<dbReference type="CDD" id="cd01541">
    <property type="entry name" value="PBP1_AraR"/>
    <property type="match status" value="1"/>
</dbReference>
<evidence type="ECO:0000256" key="2">
    <source>
        <dbReference type="ARBA" id="ARBA00023125"/>
    </source>
</evidence>
<protein>
    <submittedName>
        <fullName evidence="5">GntR family transcriptional regulator</fullName>
    </submittedName>
</protein>
<dbReference type="PANTHER" id="PTHR30146:SF150">
    <property type="entry name" value="ARABINOSE METABOLISM TRANSCRIPTIONAL REPRESSOR"/>
    <property type="match status" value="1"/>
</dbReference>
<dbReference type="InterPro" id="IPR028082">
    <property type="entry name" value="Peripla_BP_I"/>
</dbReference>
<dbReference type="InterPro" id="IPR046335">
    <property type="entry name" value="LacI/GalR-like_sensor"/>
</dbReference>
<dbReference type="EMBL" id="RAYQ01000006">
    <property type="protein sequence ID" value="RKI92020.1"/>
    <property type="molecule type" value="Genomic_DNA"/>
</dbReference>
<dbReference type="InterPro" id="IPR033532">
    <property type="entry name" value="AraR_ligand_bind_dom"/>
</dbReference>
<dbReference type="Gene3D" id="1.10.10.10">
    <property type="entry name" value="Winged helix-like DNA-binding domain superfamily/Winged helix DNA-binding domain"/>
    <property type="match status" value="1"/>
</dbReference>
<dbReference type="CDD" id="cd07377">
    <property type="entry name" value="WHTH_GntR"/>
    <property type="match status" value="1"/>
</dbReference>
<dbReference type="AlphaFoldDB" id="A0A3A9AKB0"/>
<dbReference type="Pfam" id="PF00392">
    <property type="entry name" value="GntR"/>
    <property type="match status" value="1"/>
</dbReference>
<reference evidence="5 6" key="1">
    <citation type="submission" date="2018-09" db="EMBL/GenBank/DDBJ databases">
        <title>Murine metabolic-syndrome-specific gut microbial biobank.</title>
        <authorList>
            <person name="Liu C."/>
        </authorList>
    </citation>
    <scope>NUCLEOTIDE SEQUENCE [LARGE SCALE GENOMIC DNA]</scope>
    <source>
        <strain evidence="5 6">0.1xD8-82</strain>
    </source>
</reference>
<keyword evidence="6" id="KW-1185">Reference proteome</keyword>
<keyword evidence="2" id="KW-0238">DNA-binding</keyword>
<dbReference type="InterPro" id="IPR036388">
    <property type="entry name" value="WH-like_DNA-bd_sf"/>
</dbReference>